<keyword evidence="1" id="KW-1133">Transmembrane helix</keyword>
<comment type="caution">
    <text evidence="2">The sequence shown here is derived from an EMBL/GenBank/DDBJ whole genome shotgun (WGS) entry which is preliminary data.</text>
</comment>
<proteinExistence type="predicted"/>
<keyword evidence="1" id="KW-0472">Membrane</keyword>
<evidence type="ECO:0000313" key="3">
    <source>
        <dbReference type="Proteomes" id="UP000034607"/>
    </source>
</evidence>
<evidence type="ECO:0000313" key="2">
    <source>
        <dbReference type="EMBL" id="KKU56684.1"/>
    </source>
</evidence>
<keyword evidence="1" id="KW-0812">Transmembrane</keyword>
<evidence type="ECO:0000256" key="1">
    <source>
        <dbReference type="SAM" id="Phobius"/>
    </source>
</evidence>
<organism evidence="2 3">
    <name type="scientific">Candidatus Amesbacteria bacterium GW2011_GWA2_47_11</name>
    <dbReference type="NCBI Taxonomy" id="1618357"/>
    <lineage>
        <taxon>Bacteria</taxon>
        <taxon>Candidatus Amesiibacteriota</taxon>
    </lineage>
</organism>
<feature type="transmembrane region" description="Helical" evidence="1">
    <location>
        <begin position="12"/>
        <end position="32"/>
    </location>
</feature>
<accession>A0A0G1RHC5</accession>
<gene>
    <name evidence="2" type="ORF">UX78_C0004G0010</name>
</gene>
<protein>
    <submittedName>
        <fullName evidence="2">Uncharacterized protein</fullName>
    </submittedName>
</protein>
<reference evidence="2 3" key="1">
    <citation type="journal article" date="2015" name="Nature">
        <title>rRNA introns, odd ribosomes, and small enigmatic genomes across a large radiation of phyla.</title>
        <authorList>
            <person name="Brown C.T."/>
            <person name="Hug L.A."/>
            <person name="Thomas B.C."/>
            <person name="Sharon I."/>
            <person name="Castelle C.J."/>
            <person name="Singh A."/>
            <person name="Wilkins M.J."/>
            <person name="Williams K.H."/>
            <person name="Banfield J.F."/>
        </authorList>
    </citation>
    <scope>NUCLEOTIDE SEQUENCE [LARGE SCALE GENOMIC DNA]</scope>
</reference>
<dbReference type="Proteomes" id="UP000034607">
    <property type="component" value="Unassembled WGS sequence"/>
</dbReference>
<dbReference type="AlphaFoldDB" id="A0A0G1RHC5"/>
<name>A0A0G1RHC5_9BACT</name>
<dbReference type="EMBL" id="LCNM01000004">
    <property type="protein sequence ID" value="KKU56684.1"/>
    <property type="molecule type" value="Genomic_DNA"/>
</dbReference>
<sequence length="306" mass="34634">MPEIQIARSRNWVRLGVIFIFAGSFFLSGVGIERYRQRKPGNFSSPIQIPKVVVKPAGIYACNEDSDCHVVIDKSKPCPCNEAINKEFVAGFEFEAYENPYPPTAITEANIACDRCSFLGSSACVNNRCGLVWQKGEVNTSIWKTFFENKSKLKFKYPSTWKVISKSKNYDLWPDIPESAFWFMDVTVADENGRELLKFRDIEPEMGSPVSAIRADQFVWLPDRKTARGVLGIENGYYFEEMLSKCGKSTIGNNEITNGDDGWYCLDNSWGPTTSWSGYYVYVVKAGYVDEQTWSILDAIVLSHSK</sequence>